<comment type="cofactor">
    <cofactor evidence="3">
        <name>pyridoxal 5'-phosphate</name>
        <dbReference type="ChEBI" id="CHEBI:597326"/>
    </cofactor>
</comment>
<dbReference type="Pfam" id="PF01168">
    <property type="entry name" value="Ala_racemase_N"/>
    <property type="match status" value="1"/>
</dbReference>
<gene>
    <name evidence="6" type="ORF">GAK29_00164</name>
</gene>
<dbReference type="CDD" id="cd00635">
    <property type="entry name" value="PLPDE_III_YBL036c_like"/>
    <property type="match status" value="1"/>
</dbReference>
<dbReference type="Gene3D" id="3.20.20.10">
    <property type="entry name" value="Alanine racemase"/>
    <property type="match status" value="1"/>
</dbReference>
<reference evidence="7" key="1">
    <citation type="journal article" date="2020" name="MBio">
        <title>Horizontal gene transfer to a defensive symbiont with a reduced genome amongst a multipartite beetle microbiome.</title>
        <authorList>
            <person name="Waterworth S.C."/>
            <person name="Florez L.V."/>
            <person name="Rees E.R."/>
            <person name="Hertweck C."/>
            <person name="Kaltenpoth M."/>
            <person name="Kwan J.C."/>
        </authorList>
    </citation>
    <scope>NUCLEOTIDE SEQUENCE [LARGE SCALE GENOMIC DNA]</scope>
</reference>
<comment type="caution">
    <text evidence="6">The sequence shown here is derived from an EMBL/GenBank/DDBJ whole genome shotgun (WGS) entry which is preliminary data.</text>
</comment>
<sequence>MARFNTPSNLIGLQQNFDEVQQHIEAVCRRIGRNPAEIRLLPVTKTLATEKIEQAYQLGFCSFGENKVLEAKVKYEALQHLAIHWILIGHLQSNKVRYVAKFIDEFHALDSLKLAQKLNHRLQLEQRKIPVFIQVNTSNEHSKFGVAPEQALALIEQCQQFTQFKIVGLMTLAIHSQDAVEVRRCFQTLRFLRDQIQKTYPEVQRLSMGMSGDFEIAIEVGATDIRVGQAIFGARTLPDHYYWAE</sequence>
<evidence type="ECO:0000256" key="4">
    <source>
        <dbReference type="RuleBase" id="RU004514"/>
    </source>
</evidence>
<dbReference type="Proteomes" id="UP000490535">
    <property type="component" value="Unassembled WGS sequence"/>
</dbReference>
<dbReference type="PANTHER" id="PTHR10146">
    <property type="entry name" value="PROLINE SYNTHETASE CO-TRANSCRIBED BACTERIAL HOMOLOG PROTEIN"/>
    <property type="match status" value="1"/>
</dbReference>
<comment type="function">
    <text evidence="2">Pyridoxal 5'-phosphate (PLP)-binding protein, which is involved in PLP homeostasis.</text>
</comment>
<feature type="domain" description="Alanine racemase N-terminal" evidence="5">
    <location>
        <begin position="18"/>
        <end position="235"/>
    </location>
</feature>
<dbReference type="InterPro" id="IPR011078">
    <property type="entry name" value="PyrdxlP_homeostasis"/>
</dbReference>
<evidence type="ECO:0000313" key="6">
    <source>
        <dbReference type="EMBL" id="KAF1028284.1"/>
    </source>
</evidence>
<dbReference type="EMBL" id="WNDP01000002">
    <property type="protein sequence ID" value="KAF1028284.1"/>
    <property type="molecule type" value="Genomic_DNA"/>
</dbReference>
<proteinExistence type="inferred from homology"/>
<accession>A0A833UF57</accession>
<dbReference type="InterPro" id="IPR001608">
    <property type="entry name" value="Ala_racemase_N"/>
</dbReference>
<dbReference type="PANTHER" id="PTHR10146:SF14">
    <property type="entry name" value="PYRIDOXAL PHOSPHATE HOMEOSTASIS PROTEIN"/>
    <property type="match status" value="1"/>
</dbReference>
<protein>
    <recommendedName>
        <fullName evidence="2">Pyridoxal phosphate homeostasis protein</fullName>
        <shortName evidence="2">PLP homeostasis protein</shortName>
    </recommendedName>
</protein>
<evidence type="ECO:0000313" key="7">
    <source>
        <dbReference type="Proteomes" id="UP000490535"/>
    </source>
</evidence>
<evidence type="ECO:0000256" key="3">
    <source>
        <dbReference type="PIRSR" id="PIRSR004848-1"/>
    </source>
</evidence>
<dbReference type="AlphaFoldDB" id="A0A833UF57"/>
<dbReference type="InterPro" id="IPR029066">
    <property type="entry name" value="PLP-binding_barrel"/>
</dbReference>
<dbReference type="HAMAP" id="MF_02087">
    <property type="entry name" value="PLP_homeostasis"/>
    <property type="match status" value="1"/>
</dbReference>
<dbReference type="SUPFAM" id="SSF51419">
    <property type="entry name" value="PLP-binding barrel"/>
    <property type="match status" value="1"/>
</dbReference>
<keyword evidence="1 2" id="KW-0663">Pyridoxal phosphate</keyword>
<name>A0A833UF57_ACIBZ</name>
<dbReference type="NCBIfam" id="TIGR00044">
    <property type="entry name" value="YggS family pyridoxal phosphate-dependent enzyme"/>
    <property type="match status" value="1"/>
</dbReference>
<evidence type="ECO:0000259" key="5">
    <source>
        <dbReference type="Pfam" id="PF01168"/>
    </source>
</evidence>
<dbReference type="GO" id="GO:0030170">
    <property type="term" value="F:pyridoxal phosphate binding"/>
    <property type="evidence" value="ECO:0007669"/>
    <property type="project" value="UniProtKB-UniRule"/>
</dbReference>
<organism evidence="6 7">
    <name type="scientific">Acinetobacter bereziniae</name>
    <name type="common">Acinetobacter genomosp. 10</name>
    <dbReference type="NCBI Taxonomy" id="106648"/>
    <lineage>
        <taxon>Bacteria</taxon>
        <taxon>Pseudomonadati</taxon>
        <taxon>Pseudomonadota</taxon>
        <taxon>Gammaproteobacteria</taxon>
        <taxon>Moraxellales</taxon>
        <taxon>Moraxellaceae</taxon>
        <taxon>Acinetobacter</taxon>
    </lineage>
</organism>
<dbReference type="FunFam" id="3.20.20.10:FF:000018">
    <property type="entry name" value="Pyridoxal phosphate homeostasis protein"/>
    <property type="match status" value="1"/>
</dbReference>
<feature type="modified residue" description="N6-(pyridoxal phosphate)lysine" evidence="2 3">
    <location>
        <position position="45"/>
    </location>
</feature>
<evidence type="ECO:0000256" key="1">
    <source>
        <dbReference type="ARBA" id="ARBA00022898"/>
    </source>
</evidence>
<evidence type="ECO:0000256" key="2">
    <source>
        <dbReference type="HAMAP-Rule" id="MF_02087"/>
    </source>
</evidence>
<comment type="similarity">
    <text evidence="2 4">Belongs to the pyridoxal phosphate-binding protein YggS/PROSC family.</text>
</comment>
<dbReference type="PIRSF" id="PIRSF004848">
    <property type="entry name" value="YBL036c_PLPDEIII"/>
    <property type="match status" value="1"/>
</dbReference>